<dbReference type="SUPFAM" id="SSF56112">
    <property type="entry name" value="Protein kinase-like (PK-like)"/>
    <property type="match status" value="1"/>
</dbReference>
<reference evidence="1" key="2">
    <citation type="submission" date="2021-09" db="EMBL/GenBank/DDBJ databases">
        <authorList>
            <person name="Jia N."/>
            <person name="Wang J."/>
            <person name="Shi W."/>
            <person name="Du L."/>
            <person name="Sun Y."/>
            <person name="Zhan W."/>
            <person name="Jiang J."/>
            <person name="Wang Q."/>
            <person name="Zhang B."/>
            <person name="Ji P."/>
            <person name="Sakyi L.B."/>
            <person name="Cui X."/>
            <person name="Yuan T."/>
            <person name="Jiang B."/>
            <person name="Yang W."/>
            <person name="Lam T.T.-Y."/>
            <person name="Chang Q."/>
            <person name="Ding S."/>
            <person name="Wang X."/>
            <person name="Zhu J."/>
            <person name="Ruan X."/>
            <person name="Zhao L."/>
            <person name="Wei J."/>
            <person name="Que T."/>
            <person name="Du C."/>
            <person name="Cheng J."/>
            <person name="Dai P."/>
            <person name="Han X."/>
            <person name="Huang E."/>
            <person name="Gao Y."/>
            <person name="Liu J."/>
            <person name="Shao H."/>
            <person name="Ye R."/>
            <person name="Li L."/>
            <person name="Wei W."/>
            <person name="Wang X."/>
            <person name="Wang C."/>
            <person name="Huo Q."/>
            <person name="Li W."/>
            <person name="Guo W."/>
            <person name="Chen H."/>
            <person name="Chen S."/>
            <person name="Zhou L."/>
            <person name="Zhou L."/>
            <person name="Ni X."/>
            <person name="Tian J."/>
            <person name="Zhou Y."/>
            <person name="Sheng Y."/>
            <person name="Liu T."/>
            <person name="Pan Y."/>
            <person name="Xia L."/>
            <person name="Li J."/>
            <person name="Zhao F."/>
            <person name="Cao W."/>
        </authorList>
    </citation>
    <scope>NUCLEOTIDE SEQUENCE</scope>
    <source>
        <strain evidence="1">Rsan-2018</strain>
        <tissue evidence="1">Larvae</tissue>
    </source>
</reference>
<name>A0A9D4PW29_RHISA</name>
<dbReference type="Proteomes" id="UP000821837">
    <property type="component" value="Unassembled WGS sequence"/>
</dbReference>
<dbReference type="PANTHER" id="PTHR15508:SF8">
    <property type="entry name" value="LD24550P"/>
    <property type="match status" value="1"/>
</dbReference>
<evidence type="ECO:0000313" key="1">
    <source>
        <dbReference type="EMBL" id="KAH7956219.1"/>
    </source>
</evidence>
<dbReference type="PANTHER" id="PTHR15508">
    <property type="entry name" value="RIBOSOMAL PROTEIN S6 KINASE"/>
    <property type="match status" value="1"/>
</dbReference>
<evidence type="ECO:0008006" key="3">
    <source>
        <dbReference type="Google" id="ProtNLM"/>
    </source>
</evidence>
<sequence>MEGERRWSLSQGPEVLESCAPVPGSTSAPTWGPGLRGPVQDLKHYKVIGVVGTVLLVLDMRRSQTFVIKVLHKSPGGSSAGRPSVVPQGVPHMAQLLCLYETDCSYFLVLEYAPGGRLWDCLAPYFTNQLPFPNRAREVSYTGSPSSPSNGSPASPCLPSGELAAKVDLHYESLLSWTTAKSVSQKTLVYLQQLQTANLYLCLPQNNLKPQSLVHRLYPP</sequence>
<dbReference type="InterPro" id="IPR011009">
    <property type="entry name" value="Kinase-like_dom_sf"/>
</dbReference>
<protein>
    <recommendedName>
        <fullName evidence="3">Protein kinase domain-containing protein</fullName>
    </recommendedName>
</protein>
<dbReference type="Gene3D" id="1.10.510.10">
    <property type="entry name" value="Transferase(Phosphotransferase) domain 1"/>
    <property type="match status" value="1"/>
</dbReference>
<dbReference type="InterPro" id="IPR051866">
    <property type="entry name" value="Intracell_Sig-Traffick_Protein"/>
</dbReference>
<dbReference type="EMBL" id="JABSTV010001250">
    <property type="protein sequence ID" value="KAH7956219.1"/>
    <property type="molecule type" value="Genomic_DNA"/>
</dbReference>
<gene>
    <name evidence="1" type="ORF">HPB52_007328</name>
</gene>
<keyword evidence="2" id="KW-1185">Reference proteome</keyword>
<dbReference type="VEuPathDB" id="VectorBase:RSAN_038536"/>
<reference evidence="1" key="1">
    <citation type="journal article" date="2020" name="Cell">
        <title>Large-Scale Comparative Analyses of Tick Genomes Elucidate Their Genetic Diversity and Vector Capacities.</title>
        <authorList>
            <consortium name="Tick Genome and Microbiome Consortium (TIGMIC)"/>
            <person name="Jia N."/>
            <person name="Wang J."/>
            <person name="Shi W."/>
            <person name="Du L."/>
            <person name="Sun Y."/>
            <person name="Zhan W."/>
            <person name="Jiang J.F."/>
            <person name="Wang Q."/>
            <person name="Zhang B."/>
            <person name="Ji P."/>
            <person name="Bell-Sakyi L."/>
            <person name="Cui X.M."/>
            <person name="Yuan T.T."/>
            <person name="Jiang B.G."/>
            <person name="Yang W.F."/>
            <person name="Lam T.T."/>
            <person name="Chang Q.C."/>
            <person name="Ding S.J."/>
            <person name="Wang X.J."/>
            <person name="Zhu J.G."/>
            <person name="Ruan X.D."/>
            <person name="Zhao L."/>
            <person name="Wei J.T."/>
            <person name="Ye R.Z."/>
            <person name="Que T.C."/>
            <person name="Du C.H."/>
            <person name="Zhou Y.H."/>
            <person name="Cheng J.X."/>
            <person name="Dai P.F."/>
            <person name="Guo W.B."/>
            <person name="Han X.H."/>
            <person name="Huang E.J."/>
            <person name="Li L.F."/>
            <person name="Wei W."/>
            <person name="Gao Y.C."/>
            <person name="Liu J.Z."/>
            <person name="Shao H.Z."/>
            <person name="Wang X."/>
            <person name="Wang C.C."/>
            <person name="Yang T.C."/>
            <person name="Huo Q.B."/>
            <person name="Li W."/>
            <person name="Chen H.Y."/>
            <person name="Chen S.E."/>
            <person name="Zhou L.G."/>
            <person name="Ni X.B."/>
            <person name="Tian J.H."/>
            <person name="Sheng Y."/>
            <person name="Liu T."/>
            <person name="Pan Y.S."/>
            <person name="Xia L.Y."/>
            <person name="Li J."/>
            <person name="Zhao F."/>
            <person name="Cao W.C."/>
        </authorList>
    </citation>
    <scope>NUCLEOTIDE SEQUENCE</scope>
    <source>
        <strain evidence="1">Rsan-2018</strain>
    </source>
</reference>
<organism evidence="1 2">
    <name type="scientific">Rhipicephalus sanguineus</name>
    <name type="common">Brown dog tick</name>
    <name type="synonym">Ixodes sanguineus</name>
    <dbReference type="NCBI Taxonomy" id="34632"/>
    <lineage>
        <taxon>Eukaryota</taxon>
        <taxon>Metazoa</taxon>
        <taxon>Ecdysozoa</taxon>
        <taxon>Arthropoda</taxon>
        <taxon>Chelicerata</taxon>
        <taxon>Arachnida</taxon>
        <taxon>Acari</taxon>
        <taxon>Parasitiformes</taxon>
        <taxon>Ixodida</taxon>
        <taxon>Ixodoidea</taxon>
        <taxon>Ixodidae</taxon>
        <taxon>Rhipicephalinae</taxon>
        <taxon>Rhipicephalus</taxon>
        <taxon>Rhipicephalus</taxon>
    </lineage>
</organism>
<accession>A0A9D4PW29</accession>
<proteinExistence type="predicted"/>
<evidence type="ECO:0000313" key="2">
    <source>
        <dbReference type="Proteomes" id="UP000821837"/>
    </source>
</evidence>
<dbReference type="AlphaFoldDB" id="A0A9D4PW29"/>
<comment type="caution">
    <text evidence="1">The sequence shown here is derived from an EMBL/GenBank/DDBJ whole genome shotgun (WGS) entry which is preliminary data.</text>
</comment>